<dbReference type="PANTHER" id="PTHR46481">
    <property type="entry name" value="ZINC FINGER BED DOMAIN-CONTAINING PROTEIN 4"/>
    <property type="match status" value="1"/>
</dbReference>
<reference evidence="8" key="1">
    <citation type="submission" date="2007-07" db="EMBL/GenBank/DDBJ databases">
        <title>PCAP assembly of the Caenorhabditis remanei genome.</title>
        <authorList>
            <consortium name="The Caenorhabditis remanei Sequencing Consortium"/>
            <person name="Wilson R.K."/>
        </authorList>
    </citation>
    <scope>NUCLEOTIDE SEQUENCE [LARGE SCALE GENOMIC DNA]</scope>
    <source>
        <strain evidence="8">PB4641</strain>
    </source>
</reference>
<evidence type="ECO:0000313" key="8">
    <source>
        <dbReference type="EMBL" id="EFP00497.1"/>
    </source>
</evidence>
<feature type="region of interest" description="Disordered" evidence="6">
    <location>
        <begin position="623"/>
        <end position="654"/>
    </location>
</feature>
<proteinExistence type="predicted"/>
<comment type="subcellular location">
    <subcellularLocation>
        <location evidence="1">Nucleus</location>
    </subcellularLocation>
</comment>
<dbReference type="AlphaFoldDB" id="E3MEJ0"/>
<keyword evidence="3" id="KW-0863">Zinc-finger</keyword>
<dbReference type="InParanoid" id="E3MEJ0"/>
<dbReference type="OMA" id="FRIHCAC"/>
<dbReference type="Proteomes" id="UP000008281">
    <property type="component" value="Unassembled WGS sequence"/>
</dbReference>
<keyword evidence="2" id="KW-0479">Metal-binding</keyword>
<dbReference type="Pfam" id="PF05699">
    <property type="entry name" value="Dimer_Tnp_hAT"/>
    <property type="match status" value="1"/>
</dbReference>
<dbReference type="InterPro" id="IPR052035">
    <property type="entry name" value="ZnF_BED_domain_contain"/>
</dbReference>
<keyword evidence="4" id="KW-0862">Zinc</keyword>
<dbReference type="InterPro" id="IPR008906">
    <property type="entry name" value="HATC_C_dom"/>
</dbReference>
<evidence type="ECO:0000256" key="4">
    <source>
        <dbReference type="ARBA" id="ARBA00022833"/>
    </source>
</evidence>
<dbReference type="OrthoDB" id="5871990at2759"/>
<dbReference type="HOGENOM" id="CLU_009123_12_5_1"/>
<keyword evidence="5" id="KW-0539">Nucleus</keyword>
<evidence type="ECO:0000256" key="1">
    <source>
        <dbReference type="ARBA" id="ARBA00004123"/>
    </source>
</evidence>
<organism evidence="9">
    <name type="scientific">Caenorhabditis remanei</name>
    <name type="common">Caenorhabditis vulgaris</name>
    <dbReference type="NCBI Taxonomy" id="31234"/>
    <lineage>
        <taxon>Eukaryota</taxon>
        <taxon>Metazoa</taxon>
        <taxon>Ecdysozoa</taxon>
        <taxon>Nematoda</taxon>
        <taxon>Chromadorea</taxon>
        <taxon>Rhabditida</taxon>
        <taxon>Rhabditina</taxon>
        <taxon>Rhabditomorpha</taxon>
        <taxon>Rhabditoidea</taxon>
        <taxon>Rhabditidae</taxon>
        <taxon>Peloderinae</taxon>
        <taxon>Caenorhabditis</taxon>
    </lineage>
</organism>
<dbReference type="SUPFAM" id="SSF57667">
    <property type="entry name" value="beta-beta-alpha zinc fingers"/>
    <property type="match status" value="1"/>
</dbReference>
<dbReference type="PANTHER" id="PTHR46481:SF10">
    <property type="entry name" value="ZINC FINGER BED DOMAIN-CONTAINING PROTEIN 39"/>
    <property type="match status" value="1"/>
</dbReference>
<feature type="compositionally biased region" description="Acidic residues" evidence="6">
    <location>
        <begin position="636"/>
        <end position="654"/>
    </location>
</feature>
<accession>E3MEJ0</accession>
<dbReference type="SMART" id="SM00614">
    <property type="entry name" value="ZnF_BED"/>
    <property type="match status" value="1"/>
</dbReference>
<sequence length="654" mass="74369">MSEKTPTTPKCRSVVWKVFKKPAERNRPRLPCPLCPGTSIVYGGTTSGLKTHLETHHKDEMLKIEKAEVTPYNELTKFHDLQQTSNAVAVKPDQSQIYLARSFATGGIPFSFSKNPEFVRFLTSKPENFVIPSPKQIKSLIQVEAIDYLEKLTHEFKKVKKYCLMTDGYSKVQRGFHFYSVHVGFVDKNFTRNVKFVALRNVEKGDAVSVSKAINGVLEDVGLKLSDCTNITSDAGSPLVLLADLHQIDRFHFFQVKAYSSTGFRIHCACHLLNLIICEFSQVKGVANYYKVAQKLAAHLGRCKEDKNKLKMLAEALKIKSPLPLPLPTTRWGGMHILLRNYIDNYEAIKNVAILKKYLIKEANMNKMKELVVLLKPIHEGILKLEKDSSYVSEIIPTMVWIRHKISQITSGFSTILLKAVDKRLAQCIRNKRILCTMLVDHRFAYVDKWVEPMKWCDVEERIGLYETKTASFIDAKTDVSVVDESFENYVFKHSSSNNDNNGSMESEIVRYRAFLSTNRPSDECPLSFWKSQKNNFQKLSLIASELLCSPASSSVSERCFSKCSDFVRQTKRNRATTETLNDLLTVTELCKLKRTQEIVASDTDESDLSDDDDEWTKISIEETAAEEMRTTSNSEDSEDSFSIIDNDDDLVET</sequence>
<evidence type="ECO:0000256" key="5">
    <source>
        <dbReference type="ARBA" id="ARBA00023242"/>
    </source>
</evidence>
<dbReference type="InterPro" id="IPR036236">
    <property type="entry name" value="Znf_C2H2_sf"/>
</dbReference>
<keyword evidence="9" id="KW-1185">Reference proteome</keyword>
<name>E3MEJ0_CAERE</name>
<dbReference type="EMBL" id="DS268439">
    <property type="protein sequence ID" value="EFP00497.1"/>
    <property type="molecule type" value="Genomic_DNA"/>
</dbReference>
<evidence type="ECO:0000256" key="6">
    <source>
        <dbReference type="SAM" id="MobiDB-lite"/>
    </source>
</evidence>
<dbReference type="GO" id="GO:0008270">
    <property type="term" value="F:zinc ion binding"/>
    <property type="evidence" value="ECO:0007669"/>
    <property type="project" value="UniProtKB-KW"/>
</dbReference>
<dbReference type="STRING" id="31234.E3MEJ0"/>
<evidence type="ECO:0000313" key="9">
    <source>
        <dbReference type="Proteomes" id="UP000008281"/>
    </source>
</evidence>
<dbReference type="GO" id="GO:0005634">
    <property type="term" value="C:nucleus"/>
    <property type="evidence" value="ECO:0007669"/>
    <property type="project" value="UniProtKB-SubCell"/>
</dbReference>
<dbReference type="GO" id="GO:0046983">
    <property type="term" value="F:protein dimerization activity"/>
    <property type="evidence" value="ECO:0007669"/>
    <property type="project" value="InterPro"/>
</dbReference>
<dbReference type="eggNOG" id="ENOG502RUH2">
    <property type="taxonomic scope" value="Eukaryota"/>
</dbReference>
<evidence type="ECO:0000259" key="7">
    <source>
        <dbReference type="Pfam" id="PF05699"/>
    </source>
</evidence>
<dbReference type="SUPFAM" id="SSF53098">
    <property type="entry name" value="Ribonuclease H-like"/>
    <property type="match status" value="1"/>
</dbReference>
<evidence type="ECO:0000256" key="2">
    <source>
        <dbReference type="ARBA" id="ARBA00022723"/>
    </source>
</evidence>
<gene>
    <name evidence="8" type="ORF">CRE_21737</name>
</gene>
<protein>
    <recommendedName>
        <fullName evidence="7">HAT C-terminal dimerisation domain-containing protein</fullName>
    </recommendedName>
</protein>
<evidence type="ECO:0000256" key="3">
    <source>
        <dbReference type="ARBA" id="ARBA00022771"/>
    </source>
</evidence>
<dbReference type="InterPro" id="IPR012337">
    <property type="entry name" value="RNaseH-like_sf"/>
</dbReference>
<feature type="domain" description="HAT C-terminal dimerisation" evidence="7">
    <location>
        <begin position="522"/>
        <end position="585"/>
    </location>
</feature>